<feature type="transmembrane region" description="Helical" evidence="6">
    <location>
        <begin position="117"/>
        <end position="140"/>
    </location>
</feature>
<accession>A0A5C4MVL5</accession>
<dbReference type="GO" id="GO:0022857">
    <property type="term" value="F:transmembrane transporter activity"/>
    <property type="evidence" value="ECO:0007669"/>
    <property type="project" value="InterPro"/>
</dbReference>
<gene>
    <name evidence="7" type="ORF">FHG66_09490</name>
</gene>
<feature type="transmembrane region" description="Helical" evidence="6">
    <location>
        <begin position="202"/>
        <end position="220"/>
    </location>
</feature>
<feature type="transmembrane region" description="Helical" evidence="6">
    <location>
        <begin position="149"/>
        <end position="168"/>
    </location>
</feature>
<dbReference type="RefSeq" id="WP_139076503.1">
    <property type="nucleotide sequence ID" value="NZ_VDFU01000008.1"/>
</dbReference>
<evidence type="ECO:0000256" key="6">
    <source>
        <dbReference type="SAM" id="Phobius"/>
    </source>
</evidence>
<feature type="transmembrane region" description="Helical" evidence="6">
    <location>
        <begin position="284"/>
        <end position="311"/>
    </location>
</feature>
<dbReference type="AlphaFoldDB" id="A0A5C4MVL5"/>
<dbReference type="OrthoDB" id="9809785at2"/>
<dbReference type="InterPro" id="IPR001851">
    <property type="entry name" value="ABC_transp_permease"/>
</dbReference>
<sequence>MIVLEKRPAPSRGWALATPVLAVLATMVVGGLLFAALGKDPVLAIRTIFWDPLFGDFASYTRPQLLIKAGPLILIAIGLSFGFRAGIWNIGAEGQYVLGALTGAAVGLAFYPSESRLIFPLMVLAGALGGMAWALIPALLKVRFGTNEILVSLMLVYVATNLLAYAALGPLQNPEGMGFPGSRNLAQWPAAANLDLLPGTGVHWGVVAAGLAVIAAYILLSRHVFGFAVRLAGQSPRAAAFAGVSPSGLVYACMAISGALAGLAGVFEVTGPAGQISIDFNVSYGFTAIIVAFLGRLHPVGILLAGLLMALTYIGGEMAQTQLGLPAAAVQLFQGMLLFFLLAMDLLTTYRLRLGHQRVTATRPVATQPHPAGGTR</sequence>
<feature type="transmembrane region" description="Helical" evidence="6">
    <location>
        <begin position="12"/>
        <end position="37"/>
    </location>
</feature>
<dbReference type="CDD" id="cd06580">
    <property type="entry name" value="TM_PBP1_transp_TpRbsC_like"/>
    <property type="match status" value="1"/>
</dbReference>
<evidence type="ECO:0000256" key="1">
    <source>
        <dbReference type="ARBA" id="ARBA00004651"/>
    </source>
</evidence>
<feature type="transmembrane region" description="Helical" evidence="6">
    <location>
        <begin position="323"/>
        <end position="344"/>
    </location>
</feature>
<name>A0A5C4MVL5_9RHOB</name>
<dbReference type="GO" id="GO:0005886">
    <property type="term" value="C:plasma membrane"/>
    <property type="evidence" value="ECO:0007669"/>
    <property type="project" value="UniProtKB-SubCell"/>
</dbReference>
<evidence type="ECO:0000256" key="4">
    <source>
        <dbReference type="ARBA" id="ARBA00022989"/>
    </source>
</evidence>
<reference evidence="7 8" key="1">
    <citation type="submission" date="2019-06" db="EMBL/GenBank/DDBJ databases">
        <title>YIM 131921 draft genome.</title>
        <authorList>
            <person name="Jiang L."/>
        </authorList>
    </citation>
    <scope>NUCLEOTIDE SEQUENCE [LARGE SCALE GENOMIC DNA]</scope>
    <source>
        <strain evidence="7 8">YIM 131921</strain>
    </source>
</reference>
<proteinExistence type="predicted"/>
<evidence type="ECO:0000256" key="2">
    <source>
        <dbReference type="ARBA" id="ARBA00022475"/>
    </source>
</evidence>
<evidence type="ECO:0000313" key="8">
    <source>
        <dbReference type="Proteomes" id="UP000305887"/>
    </source>
</evidence>
<dbReference type="EMBL" id="VDFU01000008">
    <property type="protein sequence ID" value="TNC50179.1"/>
    <property type="molecule type" value="Genomic_DNA"/>
</dbReference>
<keyword evidence="4 6" id="KW-1133">Transmembrane helix</keyword>
<feature type="transmembrane region" description="Helical" evidence="6">
    <location>
        <begin position="95"/>
        <end position="111"/>
    </location>
</feature>
<dbReference type="Pfam" id="PF02653">
    <property type="entry name" value="BPD_transp_2"/>
    <property type="match status" value="1"/>
</dbReference>
<feature type="transmembrane region" description="Helical" evidence="6">
    <location>
        <begin position="65"/>
        <end position="83"/>
    </location>
</feature>
<keyword evidence="2" id="KW-1003">Cell membrane</keyword>
<dbReference type="Proteomes" id="UP000305887">
    <property type="component" value="Unassembled WGS sequence"/>
</dbReference>
<keyword evidence="5 6" id="KW-0472">Membrane</keyword>
<evidence type="ECO:0000313" key="7">
    <source>
        <dbReference type="EMBL" id="TNC50179.1"/>
    </source>
</evidence>
<organism evidence="7 8">
    <name type="scientific">Rubellimicrobium rubrum</name>
    <dbReference type="NCBI Taxonomy" id="2585369"/>
    <lineage>
        <taxon>Bacteria</taxon>
        <taxon>Pseudomonadati</taxon>
        <taxon>Pseudomonadota</taxon>
        <taxon>Alphaproteobacteria</taxon>
        <taxon>Rhodobacterales</taxon>
        <taxon>Roseobacteraceae</taxon>
        <taxon>Rubellimicrobium</taxon>
    </lineage>
</organism>
<keyword evidence="3 6" id="KW-0812">Transmembrane</keyword>
<evidence type="ECO:0000256" key="3">
    <source>
        <dbReference type="ARBA" id="ARBA00022692"/>
    </source>
</evidence>
<dbReference type="PANTHER" id="PTHR47089:SF1">
    <property type="entry name" value="GUANOSINE ABC TRANSPORTER PERMEASE PROTEIN NUPP"/>
    <property type="match status" value="1"/>
</dbReference>
<dbReference type="PANTHER" id="PTHR47089">
    <property type="entry name" value="ABC TRANSPORTER, PERMEASE PROTEIN"/>
    <property type="match status" value="1"/>
</dbReference>
<feature type="transmembrane region" description="Helical" evidence="6">
    <location>
        <begin position="241"/>
        <end position="264"/>
    </location>
</feature>
<keyword evidence="8" id="KW-1185">Reference proteome</keyword>
<comment type="subcellular location">
    <subcellularLocation>
        <location evidence="1">Cell membrane</location>
        <topology evidence="1">Multi-pass membrane protein</topology>
    </subcellularLocation>
</comment>
<protein>
    <submittedName>
        <fullName evidence="7">ABC transporter permease</fullName>
    </submittedName>
</protein>
<comment type="caution">
    <text evidence="7">The sequence shown here is derived from an EMBL/GenBank/DDBJ whole genome shotgun (WGS) entry which is preliminary data.</text>
</comment>
<evidence type="ECO:0000256" key="5">
    <source>
        <dbReference type="ARBA" id="ARBA00023136"/>
    </source>
</evidence>